<dbReference type="RefSeq" id="WP_006802619.1">
    <property type="nucleotide sequence ID" value="NZ_CABKOI010000020.1"/>
</dbReference>
<proteinExistence type="predicted"/>
<name>A0A2N3PI19_9HELI</name>
<comment type="caution">
    <text evidence="2">The sequence shown here is derived from an EMBL/GenBank/DDBJ whole genome shotgun (WGS) entry which is preliminary data.</text>
</comment>
<organism evidence="2 3">
    <name type="scientific">Helicobacter winghamensis</name>
    <dbReference type="NCBI Taxonomy" id="157268"/>
    <lineage>
        <taxon>Bacteria</taxon>
        <taxon>Pseudomonadati</taxon>
        <taxon>Campylobacterota</taxon>
        <taxon>Epsilonproteobacteria</taxon>
        <taxon>Campylobacterales</taxon>
        <taxon>Helicobacteraceae</taxon>
        <taxon>Helicobacter</taxon>
    </lineage>
</organism>
<dbReference type="STRING" id="556267.HWAG_00923"/>
<accession>A0A2N3PI19</accession>
<dbReference type="GeneID" id="97290171"/>
<dbReference type="EMBL" id="MBPK01000043">
    <property type="protein sequence ID" value="PKT80322.1"/>
    <property type="molecule type" value="Genomic_DNA"/>
</dbReference>
<reference evidence="2 3" key="1">
    <citation type="submission" date="2016-07" db="EMBL/GenBank/DDBJ databases">
        <title>Detection of Helicobacter winghamensis from caecal content of red fox (Vulpes vulpes).</title>
        <authorList>
            <person name="Zanoni R.G."/>
            <person name="Florio D."/>
            <person name="Caffara M."/>
            <person name="Renzi M."/>
            <person name="Parisi A."/>
            <person name="Pasquali F."/>
            <person name="Manfreda G."/>
        </authorList>
    </citation>
    <scope>NUCLEOTIDE SEQUENCE [LARGE SCALE GENOMIC DNA]</scope>
    <source>
        <strain evidence="2 3">295_13</strain>
    </source>
</reference>
<evidence type="ECO:0008006" key="4">
    <source>
        <dbReference type="Google" id="ProtNLM"/>
    </source>
</evidence>
<dbReference type="AlphaFoldDB" id="A0A2N3PI19"/>
<keyword evidence="3" id="KW-1185">Reference proteome</keyword>
<keyword evidence="1" id="KW-0732">Signal</keyword>
<feature type="signal peptide" evidence="1">
    <location>
        <begin position="1"/>
        <end position="26"/>
    </location>
</feature>
<sequence length="168" mass="19177">MVSRINWRAVLSAIFVVLFAFGCAKAPSALQNSTTKTFFFSTKDFRFYDLGFIKTFTNHTSLEIFNAGAVLLKMDCYKDKICLNTKCYAKDSVMRNFFGNDAFRGLDFQAVLKGREIFNGENKVRIQNGFLQKITKEGLELNYTSTQNSIALEIKNLQKKTIFSLQIN</sequence>
<dbReference type="Proteomes" id="UP000233350">
    <property type="component" value="Unassembled WGS sequence"/>
</dbReference>
<dbReference type="OrthoDB" id="5373103at2"/>
<evidence type="ECO:0000256" key="1">
    <source>
        <dbReference type="SAM" id="SignalP"/>
    </source>
</evidence>
<feature type="chain" id="PRO_5014626001" description="Lipoprotein" evidence="1">
    <location>
        <begin position="27"/>
        <end position="168"/>
    </location>
</feature>
<evidence type="ECO:0000313" key="2">
    <source>
        <dbReference type="EMBL" id="PKT80322.1"/>
    </source>
</evidence>
<protein>
    <recommendedName>
        <fullName evidence="4">Lipoprotein</fullName>
    </recommendedName>
</protein>
<evidence type="ECO:0000313" key="3">
    <source>
        <dbReference type="Proteomes" id="UP000233350"/>
    </source>
</evidence>
<dbReference type="PROSITE" id="PS51257">
    <property type="entry name" value="PROKAR_LIPOPROTEIN"/>
    <property type="match status" value="1"/>
</dbReference>
<gene>
    <name evidence="2" type="ORF">BCM31_02975</name>
</gene>